<dbReference type="Pfam" id="PF00753">
    <property type="entry name" value="Lactamase_B"/>
    <property type="match status" value="1"/>
</dbReference>
<dbReference type="InterPro" id="IPR052159">
    <property type="entry name" value="Competence_DNA_uptake"/>
</dbReference>
<name>A0ABT8GJ08_9MICO</name>
<evidence type="ECO:0000259" key="7">
    <source>
        <dbReference type="SMART" id="SM00849"/>
    </source>
</evidence>
<comment type="caution">
    <text evidence="8">The sequence shown here is derived from an EMBL/GenBank/DDBJ whole genome shotgun (WGS) entry which is preliminary data.</text>
</comment>
<keyword evidence="2" id="KW-1003">Cell membrane</keyword>
<sequence>MSTVHDARLVPAAGAAWAAALVATSGGRVPLGVAVLLVCLGCGGAAVAMLRGSRIAATCALVCAVAGGVTGVATAQGDREAASGEAIIAAGDTEAWITVTSQATPLTGWDGGERHRVAATVSAWRPQCREPPSCAPWRASDAPVMVSLEAPPRRGDALRVEALWVASDRGRAAAVAWDARTVEVGPPSLLVAWRASFDRATAGVDPSSRGLVRGMVVGDTSSMPPSQEREMRVAGLAHLTAVSGAHFAILIMASGGAMAAMRAPRAIRAGVILAVAVIFAALVGAESSVLRALGMAVAVALATAWGRPARGLAALAASVTVLMVVEPELSGSLGFAMSVLAVAAIVLWSPRVAVTLARVVTPGLARVAAIPIVAQAAVTPVLVVIEPRLGPYAVIANLAAGIAVLPTMLVGATTLVLAAGFPWAAAAAAQLAGLCASAIAMIARVSAGAPGSWLSWPAGVLGVILAALVTACLIAATVLHHPSRRVAALVGACALTGASLAVAAGAESPVMRDWDIAVCDVGQGDMLLLRAAPGAAVVIDTGPPGGGASACLERHGVERVPVLVLTHPHQDHDGAVVSVLGAATVESAWVAEAGARGPAASALAGAGVPVEVPRPGRQEQVGRVALTVLSEAHADPGEDGNDASVIVHAAAGETTLLALGDLERRGQQGLLTQLSGGVAVDVVKVAHHGSADQLPALAARIDAVVAVVTVGLDNRHGHPTDEALELYGAGAEALLRTDLCGDVHLGTVDGALTWSRCPTDVAR</sequence>
<keyword evidence="3 6" id="KW-0812">Transmembrane</keyword>
<feature type="domain" description="Metallo-beta-lactamase" evidence="7">
    <location>
        <begin position="523"/>
        <end position="712"/>
    </location>
</feature>
<dbReference type="InterPro" id="IPR035681">
    <property type="entry name" value="ComA-like_MBL"/>
</dbReference>
<evidence type="ECO:0000256" key="5">
    <source>
        <dbReference type="ARBA" id="ARBA00023136"/>
    </source>
</evidence>
<evidence type="ECO:0000313" key="9">
    <source>
        <dbReference type="Proteomes" id="UP001172708"/>
    </source>
</evidence>
<evidence type="ECO:0000256" key="1">
    <source>
        <dbReference type="ARBA" id="ARBA00004651"/>
    </source>
</evidence>
<dbReference type="InterPro" id="IPR004477">
    <property type="entry name" value="ComEC_N"/>
</dbReference>
<comment type="subcellular location">
    <subcellularLocation>
        <location evidence="1">Cell membrane</location>
        <topology evidence="1">Multi-pass membrane protein</topology>
    </subcellularLocation>
</comment>
<proteinExistence type="predicted"/>
<feature type="transmembrane region" description="Helical" evidence="6">
    <location>
        <begin position="233"/>
        <end position="260"/>
    </location>
</feature>
<gene>
    <name evidence="8" type="ORF">QQX02_10835</name>
</gene>
<feature type="transmembrane region" description="Helical" evidence="6">
    <location>
        <begin position="292"/>
        <end position="309"/>
    </location>
</feature>
<dbReference type="RefSeq" id="WP_301143067.1">
    <property type="nucleotide sequence ID" value="NZ_JAUHQA010000001.1"/>
</dbReference>
<dbReference type="NCBIfam" id="TIGR00360">
    <property type="entry name" value="ComEC_N-term"/>
    <property type="match status" value="1"/>
</dbReference>
<dbReference type="Gene3D" id="3.60.15.10">
    <property type="entry name" value="Ribonuclease Z/Hydroxyacylglutathione hydrolase-like"/>
    <property type="match status" value="1"/>
</dbReference>
<feature type="transmembrane region" description="Helical" evidence="6">
    <location>
        <begin position="360"/>
        <end position="385"/>
    </location>
</feature>
<evidence type="ECO:0000256" key="2">
    <source>
        <dbReference type="ARBA" id="ARBA00022475"/>
    </source>
</evidence>
<dbReference type="Proteomes" id="UP001172708">
    <property type="component" value="Unassembled WGS sequence"/>
</dbReference>
<feature type="transmembrane region" description="Helical" evidence="6">
    <location>
        <begin position="424"/>
        <end position="447"/>
    </location>
</feature>
<feature type="transmembrane region" description="Helical" evidence="6">
    <location>
        <begin position="266"/>
        <end position="285"/>
    </location>
</feature>
<dbReference type="CDD" id="cd07731">
    <property type="entry name" value="ComA-like_MBL-fold"/>
    <property type="match status" value="1"/>
</dbReference>
<dbReference type="InterPro" id="IPR001279">
    <property type="entry name" value="Metallo-B-lactamas"/>
</dbReference>
<reference evidence="8" key="1">
    <citation type="submission" date="2023-06" db="EMBL/GenBank/DDBJ databases">
        <title>Egi l300058.</title>
        <authorList>
            <person name="Gao L."/>
            <person name="Fang B.-Z."/>
            <person name="Li W.-J."/>
        </authorList>
    </citation>
    <scope>NUCLEOTIDE SEQUENCE</scope>
    <source>
        <strain evidence="8">EGI L300058</strain>
    </source>
</reference>
<keyword evidence="9" id="KW-1185">Reference proteome</keyword>
<dbReference type="Pfam" id="PF03772">
    <property type="entry name" value="Competence"/>
    <property type="match status" value="1"/>
</dbReference>
<dbReference type="PANTHER" id="PTHR30619">
    <property type="entry name" value="DNA INTERNALIZATION/COMPETENCE PROTEIN COMEC/REC2"/>
    <property type="match status" value="1"/>
</dbReference>
<feature type="transmembrane region" description="Helical" evidence="6">
    <location>
        <begin position="329"/>
        <end position="348"/>
    </location>
</feature>
<keyword evidence="5 6" id="KW-0472">Membrane</keyword>
<evidence type="ECO:0000256" key="3">
    <source>
        <dbReference type="ARBA" id="ARBA00022692"/>
    </source>
</evidence>
<evidence type="ECO:0000256" key="4">
    <source>
        <dbReference type="ARBA" id="ARBA00022989"/>
    </source>
</evidence>
<feature type="transmembrane region" description="Helical" evidence="6">
    <location>
        <begin position="453"/>
        <end position="479"/>
    </location>
</feature>
<accession>A0ABT8GJ08</accession>
<protein>
    <submittedName>
        <fullName evidence="8">ComEC/Rec2 family competence protein</fullName>
    </submittedName>
</protein>
<dbReference type="PANTHER" id="PTHR30619:SF1">
    <property type="entry name" value="RECOMBINATION PROTEIN 2"/>
    <property type="match status" value="1"/>
</dbReference>
<dbReference type="SMART" id="SM00849">
    <property type="entry name" value="Lactamase_B"/>
    <property type="match status" value="1"/>
</dbReference>
<feature type="transmembrane region" description="Helical" evidence="6">
    <location>
        <begin position="31"/>
        <end position="50"/>
    </location>
</feature>
<dbReference type="EMBL" id="JAUHQA010000001">
    <property type="protein sequence ID" value="MDN4481420.1"/>
    <property type="molecule type" value="Genomic_DNA"/>
</dbReference>
<feature type="transmembrane region" description="Helical" evidence="6">
    <location>
        <begin position="391"/>
        <end position="417"/>
    </location>
</feature>
<organism evidence="8 9">
    <name type="scientific">Demequina muriae</name>
    <dbReference type="NCBI Taxonomy" id="3051664"/>
    <lineage>
        <taxon>Bacteria</taxon>
        <taxon>Bacillati</taxon>
        <taxon>Actinomycetota</taxon>
        <taxon>Actinomycetes</taxon>
        <taxon>Micrococcales</taxon>
        <taxon>Demequinaceae</taxon>
        <taxon>Demequina</taxon>
    </lineage>
</organism>
<dbReference type="InterPro" id="IPR036866">
    <property type="entry name" value="RibonucZ/Hydroxyglut_hydro"/>
</dbReference>
<evidence type="ECO:0000256" key="6">
    <source>
        <dbReference type="SAM" id="Phobius"/>
    </source>
</evidence>
<evidence type="ECO:0000313" key="8">
    <source>
        <dbReference type="EMBL" id="MDN4481420.1"/>
    </source>
</evidence>
<dbReference type="SUPFAM" id="SSF56281">
    <property type="entry name" value="Metallo-hydrolase/oxidoreductase"/>
    <property type="match status" value="1"/>
</dbReference>
<feature type="transmembrane region" description="Helical" evidence="6">
    <location>
        <begin position="486"/>
        <end position="506"/>
    </location>
</feature>
<keyword evidence="4 6" id="KW-1133">Transmembrane helix</keyword>